<accession>A0AAV1I5A4</accession>
<feature type="region of interest" description="Disordered" evidence="1">
    <location>
        <begin position="1"/>
        <end position="21"/>
    </location>
</feature>
<reference evidence="2 3" key="1">
    <citation type="submission" date="2023-10" db="EMBL/GenBank/DDBJ databases">
        <authorList>
            <person name="Maclean D."/>
            <person name="Macfadyen A."/>
        </authorList>
    </citation>
    <scope>NUCLEOTIDE SEQUENCE [LARGE SCALE GENOMIC DNA]</scope>
</reference>
<protein>
    <submittedName>
        <fullName evidence="2">Uncharacterized protein</fullName>
    </submittedName>
</protein>
<evidence type="ECO:0000313" key="2">
    <source>
        <dbReference type="EMBL" id="CAK0781943.1"/>
    </source>
</evidence>
<dbReference type="EMBL" id="CAUYUE010000006">
    <property type="protein sequence ID" value="CAK0781943.1"/>
    <property type="molecule type" value="Genomic_DNA"/>
</dbReference>
<sequence length="70" mass="7890">MDKACADGRAIEEPPTDWSEERIMAHFGQPNSRQSTEYKDAEPDIFNKWFPGLKLSATACSNARQDNLCV</sequence>
<proteinExistence type="predicted"/>
<dbReference type="Proteomes" id="UP001314263">
    <property type="component" value="Unassembled WGS sequence"/>
</dbReference>
<evidence type="ECO:0000256" key="1">
    <source>
        <dbReference type="SAM" id="MobiDB-lite"/>
    </source>
</evidence>
<gene>
    <name evidence="2" type="ORF">CVIRNUC_005512</name>
</gene>
<keyword evidence="3" id="KW-1185">Reference proteome</keyword>
<name>A0AAV1I5A4_9CHLO</name>
<feature type="compositionally biased region" description="Basic and acidic residues" evidence="1">
    <location>
        <begin position="1"/>
        <end position="12"/>
    </location>
</feature>
<evidence type="ECO:0000313" key="3">
    <source>
        <dbReference type="Proteomes" id="UP001314263"/>
    </source>
</evidence>
<organism evidence="2 3">
    <name type="scientific">Coccomyxa viridis</name>
    <dbReference type="NCBI Taxonomy" id="1274662"/>
    <lineage>
        <taxon>Eukaryota</taxon>
        <taxon>Viridiplantae</taxon>
        <taxon>Chlorophyta</taxon>
        <taxon>core chlorophytes</taxon>
        <taxon>Trebouxiophyceae</taxon>
        <taxon>Trebouxiophyceae incertae sedis</taxon>
        <taxon>Coccomyxaceae</taxon>
        <taxon>Coccomyxa</taxon>
    </lineage>
</organism>
<comment type="caution">
    <text evidence="2">The sequence shown here is derived from an EMBL/GenBank/DDBJ whole genome shotgun (WGS) entry which is preliminary data.</text>
</comment>
<dbReference type="AlphaFoldDB" id="A0AAV1I5A4"/>